<dbReference type="SUPFAM" id="SSF53901">
    <property type="entry name" value="Thiolase-like"/>
    <property type="match status" value="2"/>
</dbReference>
<sequence length="395" mass="40880">MSNQEVVIVSAVRTAIGSFGGSLSNVSAPELGAIVIREALEKAGIAANQVDEVIMGNVLQAGLGQNPTRQAAIKAGLPENCPSLTINKVCGSGLKAVHLATQAILAGDADIVVAGGMENMSQAPYLLKGARDGFKMGDQKLIDSMVSDGLMCAFNNYHMGVTAENLCDKYEITREEQDQFAASSQAKAIAAIKAGKFKDEIVSVEIPQRKGEPVIFDTDEFPREGTTAEKLAGLRAAFKKEGSVTAGNASGINDGAAAFVVMSKAKADELGIKGLVKIIANGNAGVDPSIMGIGPVAAVEKALNKSGLQLTDLDLVEANEAFAAQSIAVDRELNFNKDILNVNGGAIALGHPIGASGARILVTLIHEMKRREAKRGLATLCIGGGQGVATIVESV</sequence>
<evidence type="ECO:0000256" key="2">
    <source>
        <dbReference type="ARBA" id="ARBA00012705"/>
    </source>
</evidence>
<comment type="similarity">
    <text evidence="1 6">Belongs to the thiolase-like superfamily. Thiolase family.</text>
</comment>
<dbReference type="RefSeq" id="WP_378932504.1">
    <property type="nucleotide sequence ID" value="NZ_JBHLVO010000005.1"/>
</dbReference>
<dbReference type="PANTHER" id="PTHR18919:SF107">
    <property type="entry name" value="ACETYL-COA ACETYLTRANSFERASE, CYTOSOLIC"/>
    <property type="match status" value="1"/>
</dbReference>
<dbReference type="PROSITE" id="PS00098">
    <property type="entry name" value="THIOLASE_1"/>
    <property type="match status" value="1"/>
</dbReference>
<evidence type="ECO:0000256" key="5">
    <source>
        <dbReference type="ARBA" id="ARBA00030755"/>
    </source>
</evidence>
<evidence type="ECO:0000256" key="4">
    <source>
        <dbReference type="ARBA" id="ARBA00023315"/>
    </source>
</evidence>
<dbReference type="EMBL" id="JBHLVO010000005">
    <property type="protein sequence ID" value="MFC0271486.1"/>
    <property type="molecule type" value="Genomic_DNA"/>
</dbReference>
<evidence type="ECO:0000256" key="1">
    <source>
        <dbReference type="ARBA" id="ARBA00010982"/>
    </source>
</evidence>
<organism evidence="9 10">
    <name type="scientific">Metabacillus herbersteinensis</name>
    <dbReference type="NCBI Taxonomy" id="283816"/>
    <lineage>
        <taxon>Bacteria</taxon>
        <taxon>Bacillati</taxon>
        <taxon>Bacillota</taxon>
        <taxon>Bacilli</taxon>
        <taxon>Bacillales</taxon>
        <taxon>Bacillaceae</taxon>
        <taxon>Metabacillus</taxon>
    </lineage>
</organism>
<dbReference type="PANTHER" id="PTHR18919">
    <property type="entry name" value="ACETYL-COA C-ACYLTRANSFERASE"/>
    <property type="match status" value="1"/>
</dbReference>
<feature type="domain" description="Thiolase C-terminal" evidence="8">
    <location>
        <begin position="275"/>
        <end position="393"/>
    </location>
</feature>
<evidence type="ECO:0000259" key="8">
    <source>
        <dbReference type="Pfam" id="PF02803"/>
    </source>
</evidence>
<dbReference type="InterPro" id="IPR020613">
    <property type="entry name" value="Thiolase_CS"/>
</dbReference>
<keyword evidence="4 6" id="KW-0012">Acyltransferase</keyword>
<feature type="domain" description="Thiolase N-terminal" evidence="7">
    <location>
        <begin position="6"/>
        <end position="264"/>
    </location>
</feature>
<dbReference type="EC" id="2.3.1.9" evidence="2"/>
<dbReference type="InterPro" id="IPR020617">
    <property type="entry name" value="Thiolase_C"/>
</dbReference>
<evidence type="ECO:0000313" key="10">
    <source>
        <dbReference type="Proteomes" id="UP001589854"/>
    </source>
</evidence>
<comment type="caution">
    <text evidence="9">The sequence shown here is derived from an EMBL/GenBank/DDBJ whole genome shotgun (WGS) entry which is preliminary data.</text>
</comment>
<accession>A0ABV6GCU3</accession>
<dbReference type="PROSITE" id="PS00737">
    <property type="entry name" value="THIOLASE_2"/>
    <property type="match status" value="1"/>
</dbReference>
<dbReference type="Gene3D" id="3.40.47.10">
    <property type="match status" value="2"/>
</dbReference>
<dbReference type="InterPro" id="IPR020615">
    <property type="entry name" value="Thiolase_acyl_enz_int_AS"/>
</dbReference>
<dbReference type="CDD" id="cd00751">
    <property type="entry name" value="thiolase"/>
    <property type="match status" value="1"/>
</dbReference>
<evidence type="ECO:0000256" key="3">
    <source>
        <dbReference type="ARBA" id="ARBA00022679"/>
    </source>
</evidence>
<evidence type="ECO:0000259" key="7">
    <source>
        <dbReference type="Pfam" id="PF00108"/>
    </source>
</evidence>
<dbReference type="Pfam" id="PF00108">
    <property type="entry name" value="Thiolase_N"/>
    <property type="match status" value="1"/>
</dbReference>
<dbReference type="NCBIfam" id="TIGR01930">
    <property type="entry name" value="AcCoA-C-Actrans"/>
    <property type="match status" value="1"/>
</dbReference>
<proteinExistence type="inferred from homology"/>
<name>A0ABV6GCU3_9BACI</name>
<reference evidence="9 10" key="1">
    <citation type="submission" date="2024-09" db="EMBL/GenBank/DDBJ databases">
        <authorList>
            <person name="Sun Q."/>
            <person name="Mori K."/>
        </authorList>
    </citation>
    <scope>NUCLEOTIDE SEQUENCE [LARGE SCALE GENOMIC DNA]</scope>
    <source>
        <strain evidence="9 10">CCM 7228</strain>
    </source>
</reference>
<dbReference type="PIRSF" id="PIRSF000429">
    <property type="entry name" value="Ac-CoA_Ac_transf"/>
    <property type="match status" value="1"/>
</dbReference>
<dbReference type="PROSITE" id="PS00099">
    <property type="entry name" value="THIOLASE_3"/>
    <property type="match status" value="1"/>
</dbReference>
<evidence type="ECO:0000313" key="9">
    <source>
        <dbReference type="EMBL" id="MFC0271486.1"/>
    </source>
</evidence>
<dbReference type="Proteomes" id="UP001589854">
    <property type="component" value="Unassembled WGS sequence"/>
</dbReference>
<dbReference type="InterPro" id="IPR020616">
    <property type="entry name" value="Thiolase_N"/>
</dbReference>
<evidence type="ECO:0000256" key="6">
    <source>
        <dbReference type="RuleBase" id="RU003557"/>
    </source>
</evidence>
<dbReference type="InterPro" id="IPR002155">
    <property type="entry name" value="Thiolase"/>
</dbReference>
<dbReference type="Pfam" id="PF02803">
    <property type="entry name" value="Thiolase_C"/>
    <property type="match status" value="1"/>
</dbReference>
<dbReference type="InterPro" id="IPR020610">
    <property type="entry name" value="Thiolase_AS"/>
</dbReference>
<gene>
    <name evidence="9" type="ORF">ACFFIX_08465</name>
</gene>
<protein>
    <recommendedName>
        <fullName evidence="2">acetyl-CoA C-acetyltransferase</fullName>
        <ecNumber evidence="2">2.3.1.9</ecNumber>
    </recommendedName>
    <alternativeName>
        <fullName evidence="5">Acetoacetyl-CoA thiolase</fullName>
    </alternativeName>
</protein>
<keyword evidence="10" id="KW-1185">Reference proteome</keyword>
<dbReference type="InterPro" id="IPR016039">
    <property type="entry name" value="Thiolase-like"/>
</dbReference>
<dbReference type="GO" id="GO:0003985">
    <property type="term" value="F:acetyl-CoA C-acetyltransferase activity"/>
    <property type="evidence" value="ECO:0007669"/>
    <property type="project" value="UniProtKB-EC"/>
</dbReference>
<keyword evidence="3 6" id="KW-0808">Transferase</keyword>